<reference evidence="5" key="1">
    <citation type="journal article" date="2021" name="ISME J.">
        <title>Evolutionary origin and ecological implication of a unique nif island in free-living Bradyrhizobium lineages.</title>
        <authorList>
            <person name="Tao J."/>
        </authorList>
    </citation>
    <scope>NUCLEOTIDE SEQUENCE [LARGE SCALE GENOMIC DNA]</scope>
    <source>
        <strain evidence="5">SZCCT0094</strain>
    </source>
</reference>
<evidence type="ECO:0000313" key="5">
    <source>
        <dbReference type="Proteomes" id="UP001314635"/>
    </source>
</evidence>
<keyword evidence="1" id="KW-0560">Oxidoreductase</keyword>
<feature type="chain" id="PRO_5046386077" description="Catalase-related peroxidase" evidence="2">
    <location>
        <begin position="24"/>
        <end position="326"/>
    </location>
</feature>
<dbReference type="PANTHER" id="PTHR11465:SF62">
    <property type="entry name" value="CATALASE T"/>
    <property type="match status" value="1"/>
</dbReference>
<keyword evidence="1" id="KW-0349">Heme</keyword>
<comment type="similarity">
    <text evidence="1">Belongs to the catalase family.</text>
</comment>
<dbReference type="SMART" id="SM01060">
    <property type="entry name" value="Catalase"/>
    <property type="match status" value="1"/>
</dbReference>
<proteinExistence type="inferred from homology"/>
<dbReference type="EMBL" id="JAFCLK010000028">
    <property type="protein sequence ID" value="MBR1139273.1"/>
    <property type="molecule type" value="Genomic_DNA"/>
</dbReference>
<evidence type="ECO:0000256" key="1">
    <source>
        <dbReference type="PIRNR" id="PIRNR000296"/>
    </source>
</evidence>
<sequence>MKTRTLVAALAGISLAWPVAAFAQDAPVEQQLVDAMNKVFGVHAGFRANHAKGVVVEGKFKPSAEAASLSRASLFSGGEIPVTVRFSDSTGVPNLPDGSDDANPHGMAVKFHLADGSDMDLVINSLKFFPVSTGAELRDLFLAIADSGPGAAKPTRLEQFIGSHPSVPAALGTIATPDSFANEAYFGVNAFMLVNKAGARQAVRWQMLPEKVVHLDKADAAKRAPDFLMTELPARLKQGPVAFRFMAQLAAAGDDTKDPAKPWPDDRKLVALGTLTIDKAVDDSDAAQKKLLFLPGQLTDGIEASDDPMIDIRNGAYAISFSRRNP</sequence>
<dbReference type="InterPro" id="IPR020835">
    <property type="entry name" value="Catalase_sf"/>
</dbReference>
<evidence type="ECO:0000256" key="2">
    <source>
        <dbReference type="SAM" id="SignalP"/>
    </source>
</evidence>
<name>A0ABS5GD52_9BRAD</name>
<dbReference type="GO" id="GO:0004601">
    <property type="term" value="F:peroxidase activity"/>
    <property type="evidence" value="ECO:0007669"/>
    <property type="project" value="UniProtKB-KW"/>
</dbReference>
<dbReference type="PANTHER" id="PTHR11465">
    <property type="entry name" value="CATALASE"/>
    <property type="match status" value="1"/>
</dbReference>
<dbReference type="RefSeq" id="WP_172240949.1">
    <property type="nucleotide sequence ID" value="NZ_JABFDP010000028.1"/>
</dbReference>
<dbReference type="Proteomes" id="UP001314635">
    <property type="component" value="Unassembled WGS sequence"/>
</dbReference>
<keyword evidence="2" id="KW-0732">Signal</keyword>
<dbReference type="CDD" id="cd08153">
    <property type="entry name" value="srpA_like"/>
    <property type="match status" value="1"/>
</dbReference>
<comment type="cofactor">
    <cofactor evidence="1">
        <name>heme</name>
        <dbReference type="ChEBI" id="CHEBI:30413"/>
    </cofactor>
</comment>
<accession>A0ABS5GD52</accession>
<dbReference type="SUPFAM" id="SSF56634">
    <property type="entry name" value="Heme-dependent catalase-like"/>
    <property type="match status" value="1"/>
</dbReference>
<feature type="domain" description="Catalase core" evidence="3">
    <location>
        <begin position="21"/>
        <end position="326"/>
    </location>
</feature>
<dbReference type="Gene3D" id="1.20.1280.120">
    <property type="match status" value="1"/>
</dbReference>
<dbReference type="InterPro" id="IPR011614">
    <property type="entry name" value="Catalase_core"/>
</dbReference>
<dbReference type="InterPro" id="IPR024168">
    <property type="entry name" value="Catalase_SrpA-type_pred"/>
</dbReference>
<keyword evidence="1" id="KW-0408">Iron</keyword>
<keyword evidence="1" id="KW-0479">Metal-binding</keyword>
<dbReference type="InterPro" id="IPR018028">
    <property type="entry name" value="Catalase"/>
</dbReference>
<dbReference type="Pfam" id="PF00199">
    <property type="entry name" value="Catalase"/>
    <property type="match status" value="1"/>
</dbReference>
<dbReference type="EC" id="1.11.1.-" evidence="1"/>
<dbReference type="PIRSF" id="PIRSF000296">
    <property type="entry name" value="SrpA"/>
    <property type="match status" value="1"/>
</dbReference>
<dbReference type="Gene3D" id="2.40.180.10">
    <property type="entry name" value="Catalase core domain"/>
    <property type="match status" value="1"/>
</dbReference>
<feature type="signal peptide" evidence="2">
    <location>
        <begin position="1"/>
        <end position="23"/>
    </location>
</feature>
<gene>
    <name evidence="4" type="ORF">JQ619_26280</name>
</gene>
<keyword evidence="5" id="KW-1185">Reference proteome</keyword>
<keyword evidence="1 4" id="KW-0575">Peroxidase</keyword>
<protein>
    <recommendedName>
        <fullName evidence="1">Catalase-related peroxidase</fullName>
        <ecNumber evidence="1">1.11.1.-</ecNumber>
    </recommendedName>
</protein>
<comment type="caution">
    <text evidence="4">The sequence shown here is derived from an EMBL/GenBank/DDBJ whole genome shotgun (WGS) entry which is preliminary data.</text>
</comment>
<comment type="function">
    <text evidence="1">Has an organic peroxide-dependent peroxidase activity.</text>
</comment>
<evidence type="ECO:0000313" key="4">
    <source>
        <dbReference type="EMBL" id="MBR1139273.1"/>
    </source>
</evidence>
<evidence type="ECO:0000259" key="3">
    <source>
        <dbReference type="SMART" id="SM01060"/>
    </source>
</evidence>
<dbReference type="PROSITE" id="PS51402">
    <property type="entry name" value="CATALASE_3"/>
    <property type="match status" value="1"/>
</dbReference>
<dbReference type="PRINTS" id="PR00067">
    <property type="entry name" value="CATALASE"/>
</dbReference>
<organism evidence="4 5">
    <name type="scientific">Bradyrhizobium denitrificans</name>
    <dbReference type="NCBI Taxonomy" id="2734912"/>
    <lineage>
        <taxon>Bacteria</taxon>
        <taxon>Pseudomonadati</taxon>
        <taxon>Pseudomonadota</taxon>
        <taxon>Alphaproteobacteria</taxon>
        <taxon>Hyphomicrobiales</taxon>
        <taxon>Nitrobacteraceae</taxon>
        <taxon>Bradyrhizobium</taxon>
    </lineage>
</organism>